<reference evidence="5 6" key="1">
    <citation type="submission" date="2024-05" db="EMBL/GenBank/DDBJ databases">
        <authorList>
            <person name="Venkateswaran K."/>
        </authorList>
    </citation>
    <scope>NUCLEOTIDE SEQUENCE [LARGE SCALE GENOMIC DNA]</scope>
    <source>
        <strain evidence="5 6">179-C4-2-HS</strain>
    </source>
</reference>
<dbReference type="NCBIfam" id="TIGR03130">
    <property type="entry name" value="malonate_delta"/>
    <property type="match status" value="1"/>
</dbReference>
<dbReference type="InterPro" id="IPR023439">
    <property type="entry name" value="Mal_deCO2ase/Cit_lyase_ACP"/>
</dbReference>
<organism evidence="5 6">
    <name type="scientific">Neobacillus driksii</name>
    <dbReference type="NCBI Taxonomy" id="3035913"/>
    <lineage>
        <taxon>Bacteria</taxon>
        <taxon>Bacillati</taxon>
        <taxon>Bacillota</taxon>
        <taxon>Bacilli</taxon>
        <taxon>Bacillales</taxon>
        <taxon>Bacillaceae</taxon>
        <taxon>Neobacillus</taxon>
    </lineage>
</organism>
<protein>
    <recommendedName>
        <fullName evidence="4">Malonate decarboxylase acyl carrier protein</fullName>
    </recommendedName>
</protein>
<dbReference type="Proteomes" id="UP001241748">
    <property type="component" value="Unassembled WGS sequence"/>
</dbReference>
<evidence type="ECO:0000313" key="6">
    <source>
        <dbReference type="Proteomes" id="UP001241748"/>
    </source>
</evidence>
<dbReference type="Pfam" id="PF06857">
    <property type="entry name" value="ACP"/>
    <property type="match status" value="1"/>
</dbReference>
<dbReference type="RefSeq" id="WP_306075454.1">
    <property type="nucleotide sequence ID" value="NZ_JAROBZ020000001.1"/>
</dbReference>
<name>A0ABV4YPQ2_9BACI</name>
<evidence type="ECO:0000256" key="2">
    <source>
        <dbReference type="ARBA" id="ARBA00022490"/>
    </source>
</evidence>
<dbReference type="NCBIfam" id="NF002293">
    <property type="entry name" value="PRK01220.1"/>
    <property type="match status" value="1"/>
</dbReference>
<evidence type="ECO:0000256" key="1">
    <source>
        <dbReference type="ARBA" id="ARBA00004496"/>
    </source>
</evidence>
<gene>
    <name evidence="5" type="ORF">P5G62_006890</name>
</gene>
<evidence type="ECO:0000313" key="5">
    <source>
        <dbReference type="EMBL" id="MFB3166831.1"/>
    </source>
</evidence>
<dbReference type="InterPro" id="IPR009662">
    <property type="entry name" value="Malonate_deCO2ase_dsu"/>
</dbReference>
<keyword evidence="2" id="KW-0963">Cytoplasm</keyword>
<dbReference type="HAMAP" id="MF_00710">
    <property type="entry name" value="Malonate_deCO2ase_dsu"/>
    <property type="match status" value="1"/>
</dbReference>
<comment type="subcellular location">
    <subcellularLocation>
        <location evidence="1">Cytoplasm</location>
    </subcellularLocation>
</comment>
<sequence length="103" mass="11384">MEKLMFRFPATKKLNSISHVGVVGSGDLEILMEPSEGTYTEVIVRTGTTGFKETWSSVLERFFSQHDVSAMIKINDFGATPGVVTLRLSQALEVANDAQYVKK</sequence>
<accession>A0ABV4YPQ2</accession>
<dbReference type="EMBL" id="JAROBZ020000001">
    <property type="protein sequence ID" value="MFB3166831.1"/>
    <property type="molecule type" value="Genomic_DNA"/>
</dbReference>
<proteinExistence type="inferred from homology"/>
<keyword evidence="3" id="KW-0597">Phosphoprotein</keyword>
<comment type="caution">
    <text evidence="5">The sequence shown here is derived from an EMBL/GenBank/DDBJ whole genome shotgun (WGS) entry which is preliminary data.</text>
</comment>
<keyword evidence="6" id="KW-1185">Reference proteome</keyword>
<evidence type="ECO:0000256" key="3">
    <source>
        <dbReference type="ARBA" id="ARBA00022553"/>
    </source>
</evidence>
<evidence type="ECO:0000256" key="4">
    <source>
        <dbReference type="NCBIfam" id="TIGR03130"/>
    </source>
</evidence>